<keyword evidence="2" id="KW-1185">Reference proteome</keyword>
<dbReference type="OrthoDB" id="4427731at2"/>
<accession>A0A1L7D4H0</accession>
<proteinExistence type="predicted"/>
<evidence type="ECO:0000313" key="1">
    <source>
        <dbReference type="EMBL" id="APT92903.1"/>
    </source>
</evidence>
<reference evidence="1 2" key="1">
    <citation type="submission" date="2014-08" db="EMBL/GenBank/DDBJ databases">
        <title>Complete genome sequence of Corynebacterium phocae M408/89/1(T)(=DSM 44612(T)), isolated from the common seal (Phoca vitulina).</title>
        <authorList>
            <person name="Ruckert C."/>
            <person name="Albersmeier A."/>
            <person name="Winkler A."/>
            <person name="Kalinowski J."/>
        </authorList>
    </citation>
    <scope>NUCLEOTIDE SEQUENCE [LARGE SCALE GENOMIC DNA]</scope>
    <source>
        <strain evidence="1 2">M408/89/1</strain>
    </source>
</reference>
<organism evidence="1 2">
    <name type="scientific">Corynebacterium phocae</name>
    <dbReference type="NCBI Taxonomy" id="161895"/>
    <lineage>
        <taxon>Bacteria</taxon>
        <taxon>Bacillati</taxon>
        <taxon>Actinomycetota</taxon>
        <taxon>Actinomycetes</taxon>
        <taxon>Mycobacteriales</taxon>
        <taxon>Corynebacteriaceae</taxon>
        <taxon>Corynebacterium</taxon>
    </lineage>
</organism>
<dbReference type="AlphaFoldDB" id="A0A1L7D4H0"/>
<dbReference type="STRING" id="161895.CPHO_08395"/>
<dbReference type="RefSeq" id="WP_075734884.1">
    <property type="nucleotide sequence ID" value="NZ_CP009249.1"/>
</dbReference>
<dbReference type="EMBL" id="CP009249">
    <property type="protein sequence ID" value="APT92903.1"/>
    <property type="molecule type" value="Genomic_DNA"/>
</dbReference>
<sequence>MTTVNPVDLDKATIDLIFILRDSLTDNGPSRMEFWADRATTAIAAAAAGAESFGQAVTIAAHKLQIDTLTAAASKRLKTVAETLEPNFQEWVTHVDKTLVYIVALAKTENTIRKEEKAAKKSNTKSEEAPF</sequence>
<protein>
    <submittedName>
        <fullName evidence="1">Uncharacterized protein</fullName>
    </submittedName>
</protein>
<gene>
    <name evidence="1" type="ORF">CPHO_08395</name>
</gene>
<evidence type="ECO:0000313" key="2">
    <source>
        <dbReference type="Proteomes" id="UP000185491"/>
    </source>
</evidence>
<name>A0A1L7D4H0_9CORY</name>
<dbReference type="KEGG" id="cpho:CPHO_08395"/>
<dbReference type="Proteomes" id="UP000185491">
    <property type="component" value="Chromosome"/>
</dbReference>